<dbReference type="SUPFAM" id="SSF49265">
    <property type="entry name" value="Fibronectin type III"/>
    <property type="match status" value="1"/>
</dbReference>
<keyword evidence="2" id="KW-0677">Repeat</keyword>
<dbReference type="EMBL" id="CAFBQP010000033">
    <property type="protein sequence ID" value="CAB5061048.1"/>
    <property type="molecule type" value="Genomic_DNA"/>
</dbReference>
<dbReference type="PANTHER" id="PTHR45982:SF1">
    <property type="entry name" value="REGULATOR OF CHROMOSOME CONDENSATION"/>
    <property type="match status" value="1"/>
</dbReference>
<dbReference type="PROSITE" id="PS50853">
    <property type="entry name" value="FN3"/>
    <property type="match status" value="2"/>
</dbReference>
<reference evidence="5" key="1">
    <citation type="submission" date="2020-05" db="EMBL/GenBank/DDBJ databases">
        <authorList>
            <person name="Chiriac C."/>
            <person name="Salcher M."/>
            <person name="Ghai R."/>
            <person name="Kavagutti S V."/>
        </authorList>
    </citation>
    <scope>NUCLEOTIDE SEQUENCE</scope>
</reference>
<dbReference type="PRINTS" id="PR00633">
    <property type="entry name" value="RCCNDNSATION"/>
</dbReference>
<dbReference type="EMBL" id="CAEZYY010000001">
    <property type="protein sequence ID" value="CAB4736416.1"/>
    <property type="molecule type" value="Genomic_DNA"/>
</dbReference>
<dbReference type="InterPro" id="IPR036116">
    <property type="entry name" value="FN3_sf"/>
</dbReference>
<evidence type="ECO:0000256" key="2">
    <source>
        <dbReference type="ARBA" id="ARBA00022737"/>
    </source>
</evidence>
<name>A0A6J6SN46_9ZZZZ</name>
<dbReference type="Pfam" id="PF00041">
    <property type="entry name" value="fn3"/>
    <property type="match status" value="2"/>
</dbReference>
<dbReference type="Gene3D" id="2.60.40.10">
    <property type="entry name" value="Immunoglobulins"/>
    <property type="match status" value="2"/>
</dbReference>
<dbReference type="SUPFAM" id="SSF50985">
    <property type="entry name" value="RCC1/BLIP-II"/>
    <property type="match status" value="2"/>
</dbReference>
<dbReference type="Pfam" id="PF13540">
    <property type="entry name" value="RCC1_2"/>
    <property type="match status" value="2"/>
</dbReference>
<dbReference type="PRINTS" id="PR00014">
    <property type="entry name" value="FNTYPEIII"/>
</dbReference>
<evidence type="ECO:0000313" key="6">
    <source>
        <dbReference type="EMBL" id="CAB4868836.1"/>
    </source>
</evidence>
<dbReference type="SMART" id="SM00060">
    <property type="entry name" value="FN3"/>
    <property type="match status" value="2"/>
</dbReference>
<dbReference type="InterPro" id="IPR058923">
    <property type="entry name" value="RCC1-like_dom"/>
</dbReference>
<proteinExistence type="predicted"/>
<dbReference type="InterPro" id="IPR013783">
    <property type="entry name" value="Ig-like_fold"/>
</dbReference>
<dbReference type="PANTHER" id="PTHR45982">
    <property type="entry name" value="REGULATOR OF CHROMOSOME CONDENSATION"/>
    <property type="match status" value="1"/>
</dbReference>
<dbReference type="CDD" id="cd00063">
    <property type="entry name" value="FN3"/>
    <property type="match status" value="2"/>
</dbReference>
<dbReference type="PROSITE" id="PS50012">
    <property type="entry name" value="RCC1_3"/>
    <property type="match status" value="5"/>
</dbReference>
<evidence type="ECO:0000313" key="5">
    <source>
        <dbReference type="EMBL" id="CAB4736416.1"/>
    </source>
</evidence>
<feature type="domain" description="Fibronectin type-III" evidence="3">
    <location>
        <begin position="375"/>
        <end position="468"/>
    </location>
</feature>
<dbReference type="Gene3D" id="2.130.10.30">
    <property type="entry name" value="Regulator of chromosome condensation 1/beta-lactamase-inhibitor protein II"/>
    <property type="match status" value="2"/>
</dbReference>
<dbReference type="GO" id="GO:0005737">
    <property type="term" value="C:cytoplasm"/>
    <property type="evidence" value="ECO:0007669"/>
    <property type="project" value="TreeGrafter"/>
</dbReference>
<dbReference type="InterPro" id="IPR009091">
    <property type="entry name" value="RCC1/BLIP-II"/>
</dbReference>
<accession>A0A6J6SN46</accession>
<sequence length="560" mass="56410">MTTVTAGRSFTCAVTLDGRLACWGANTYGQLGDGSNTNRSIPVLVLGGALSGASVRQVSAGQDHTCALTTAGAVACSGSNYWGQLGDGTQTFRNTFVSASGGVLTGQTSSQVSVGAAHGCVIAATSWASCWGFNNTGQVGDGSTDNAITSPRWVATQGYTSIEAGEMHTCAITTTKLTSCWGYNSVGQVGDSSTTNRATPVLITGGALAGTQVVAISAGLNHTCAITIVQTLACWGGNTDGQLGDGTTTNRSVPVAVTGGALAGQTVVAVSAGNAFTCVLTGSGNVACWGRNTSGQLGDNTTTSRTLPVSVDDQMFGSETISALAAGYDHACAVSATGTLGCWGENQWGQLGDGTTTDRLRPVSIAVVPATVPLAPTQLAATSNPDATIGITWTAPADGGRPIVDYVVQSSIGGTTWTTFADGTSTSTRATVTGLKQGTTYTFRVAAVNGEGRSSFSSQATAISARPPGSPSSLALTAQVGKIVATWKTPTSNGGAPITDYVIQISTDGKAWSTIADGVSTSLTYTCTGLTSGRRYYIRVAATNAAGTGGFTGSKYRNVL</sequence>
<keyword evidence="1" id="KW-0344">Guanine-nucleotide releasing factor</keyword>
<dbReference type="AlphaFoldDB" id="A0A6J6SN46"/>
<dbReference type="InterPro" id="IPR051553">
    <property type="entry name" value="Ran_GTPase-activating"/>
</dbReference>
<evidence type="ECO:0000313" key="4">
    <source>
        <dbReference type="EMBL" id="CAB4706270.1"/>
    </source>
</evidence>
<protein>
    <submittedName>
        <fullName evidence="5">Unannotated protein</fullName>
    </submittedName>
</protein>
<dbReference type="EMBL" id="CAEZXX010000048">
    <property type="protein sequence ID" value="CAB4706270.1"/>
    <property type="molecule type" value="Genomic_DNA"/>
</dbReference>
<dbReference type="InterPro" id="IPR000408">
    <property type="entry name" value="Reg_chr_condens"/>
</dbReference>
<organism evidence="5">
    <name type="scientific">freshwater metagenome</name>
    <dbReference type="NCBI Taxonomy" id="449393"/>
    <lineage>
        <taxon>unclassified sequences</taxon>
        <taxon>metagenomes</taxon>
        <taxon>ecological metagenomes</taxon>
    </lineage>
</organism>
<dbReference type="Pfam" id="PF25390">
    <property type="entry name" value="WD40_RLD"/>
    <property type="match status" value="1"/>
</dbReference>
<evidence type="ECO:0000256" key="1">
    <source>
        <dbReference type="ARBA" id="ARBA00022658"/>
    </source>
</evidence>
<dbReference type="GO" id="GO:0005085">
    <property type="term" value="F:guanyl-nucleotide exchange factor activity"/>
    <property type="evidence" value="ECO:0007669"/>
    <property type="project" value="TreeGrafter"/>
</dbReference>
<evidence type="ECO:0000259" key="3">
    <source>
        <dbReference type="PROSITE" id="PS50853"/>
    </source>
</evidence>
<feature type="domain" description="Fibronectin type-III" evidence="3">
    <location>
        <begin position="470"/>
        <end position="560"/>
    </location>
</feature>
<dbReference type="EMBL" id="CAFBLR010000043">
    <property type="protein sequence ID" value="CAB4868836.1"/>
    <property type="molecule type" value="Genomic_DNA"/>
</dbReference>
<gene>
    <name evidence="4" type="ORF">UFOPK2602_00874</name>
    <name evidence="5" type="ORF">UFOPK2806_00066</name>
    <name evidence="6" type="ORF">UFOPK3417_00637</name>
    <name evidence="7" type="ORF">UFOPK4306_01020</name>
</gene>
<dbReference type="InterPro" id="IPR003961">
    <property type="entry name" value="FN3_dom"/>
</dbReference>
<evidence type="ECO:0000313" key="7">
    <source>
        <dbReference type="EMBL" id="CAB5061048.1"/>
    </source>
</evidence>